<organism evidence="1 2">
    <name type="scientific">Paenibacillus glycanilyticus</name>
    <dbReference type="NCBI Taxonomy" id="126569"/>
    <lineage>
        <taxon>Bacteria</taxon>
        <taxon>Bacillati</taxon>
        <taxon>Bacillota</taxon>
        <taxon>Bacilli</taxon>
        <taxon>Bacillales</taxon>
        <taxon>Paenibacillaceae</taxon>
        <taxon>Paenibacillus</taxon>
    </lineage>
</organism>
<reference evidence="1 2" key="1">
    <citation type="submission" date="2023-03" db="EMBL/GenBank/DDBJ databases">
        <title>Draft genome sequence of the bacteria which degrade cell wall of Tricholomamatutake.</title>
        <authorList>
            <person name="Konishi Y."/>
            <person name="Fukuta Y."/>
            <person name="Shirasaka N."/>
        </authorList>
    </citation>
    <scope>NUCLEOTIDE SEQUENCE [LARGE SCALE GENOMIC DNA]</scope>
    <source>
        <strain evidence="2">mu1</strain>
    </source>
</reference>
<gene>
    <name evidence="1" type="ORF">MU1_04140</name>
</gene>
<evidence type="ECO:0000313" key="1">
    <source>
        <dbReference type="EMBL" id="GLX66070.1"/>
    </source>
</evidence>
<dbReference type="Proteomes" id="UP001157114">
    <property type="component" value="Unassembled WGS sequence"/>
</dbReference>
<comment type="caution">
    <text evidence="1">The sequence shown here is derived from an EMBL/GenBank/DDBJ whole genome shotgun (WGS) entry which is preliminary data.</text>
</comment>
<proteinExistence type="predicted"/>
<evidence type="ECO:0000313" key="2">
    <source>
        <dbReference type="Proteomes" id="UP001157114"/>
    </source>
</evidence>
<name>A0ABQ6G7U8_9BACL</name>
<protein>
    <submittedName>
        <fullName evidence="1">Uncharacterized protein</fullName>
    </submittedName>
</protein>
<keyword evidence="2" id="KW-1185">Reference proteome</keyword>
<sequence length="90" mass="10385">MDSHHTIPNTYRILKAFTRTLQTLLLHYKITDEITSNATIYLTGIISRRILSHISLTKRPVMINNVDITLSETFVITLCNVTILFCKLYC</sequence>
<dbReference type="EMBL" id="BSSQ01000001">
    <property type="protein sequence ID" value="GLX66070.1"/>
    <property type="molecule type" value="Genomic_DNA"/>
</dbReference>
<accession>A0ABQ6G7U8</accession>